<dbReference type="GO" id="GO:0007064">
    <property type="term" value="P:mitotic sister chromatid cohesion"/>
    <property type="evidence" value="ECO:0007669"/>
    <property type="project" value="TreeGrafter"/>
</dbReference>
<dbReference type="GO" id="GO:0000785">
    <property type="term" value="C:chromatin"/>
    <property type="evidence" value="ECO:0007669"/>
    <property type="project" value="TreeGrafter"/>
</dbReference>
<keyword evidence="9" id="KW-0012">Acyltransferase</keyword>
<dbReference type="GeneID" id="63690935"/>
<evidence type="ECO:0008006" key="14">
    <source>
        <dbReference type="Google" id="ProtNLM"/>
    </source>
</evidence>
<keyword evidence="6" id="KW-0862">Zinc</keyword>
<sequence length="252" mass="27345">MHLALSSRPIVRTCQVCNLSYTIGAPEDEDLHKRHHARVVAGIEWSRGEEVSKGVEVIEEGVMVGKGKTKTKGRVLAFEGSCSGKVKSKLNTLLETINTELSAPSLSDTALASSKIFIFVLPSGTSKKEKVVGCVLAQRIDTAMRVVTRSDIIEDNRTTEGRTIMIDSDESGGLYCDPTPLPTPLGVSRLWTSAQHRKKGIATVLLDAACRRTVYGCELDPRAGHVAFSQPTTSGRAVMMRWGKGGCRIFTE</sequence>
<dbReference type="OrthoDB" id="428854at2759"/>
<evidence type="ECO:0000259" key="11">
    <source>
        <dbReference type="Pfam" id="PF13880"/>
    </source>
</evidence>
<evidence type="ECO:0000256" key="5">
    <source>
        <dbReference type="ARBA" id="ARBA00022771"/>
    </source>
</evidence>
<evidence type="ECO:0000256" key="1">
    <source>
        <dbReference type="ARBA" id="ARBA00004123"/>
    </source>
</evidence>
<proteinExistence type="inferred from homology"/>
<reference evidence="12 13" key="1">
    <citation type="journal article" date="2012" name="Science">
        <title>The Paleozoic origin of enzymatic lignin decomposition reconstructed from 31 fungal genomes.</title>
        <authorList>
            <person name="Floudas D."/>
            <person name="Binder M."/>
            <person name="Riley R."/>
            <person name="Barry K."/>
            <person name="Blanchette R.A."/>
            <person name="Henrissat B."/>
            <person name="Martinez A.T."/>
            <person name="Otillar R."/>
            <person name="Spatafora J.W."/>
            <person name="Yadav J.S."/>
            <person name="Aerts A."/>
            <person name="Benoit I."/>
            <person name="Boyd A."/>
            <person name="Carlson A."/>
            <person name="Copeland A."/>
            <person name="Coutinho P.M."/>
            <person name="de Vries R.P."/>
            <person name="Ferreira P."/>
            <person name="Findley K."/>
            <person name="Foster B."/>
            <person name="Gaskell J."/>
            <person name="Glotzer D."/>
            <person name="Gorecki P."/>
            <person name="Heitman J."/>
            <person name="Hesse C."/>
            <person name="Hori C."/>
            <person name="Igarashi K."/>
            <person name="Jurgens J.A."/>
            <person name="Kallen N."/>
            <person name="Kersten P."/>
            <person name="Kohler A."/>
            <person name="Kuees U."/>
            <person name="Kumar T.K.A."/>
            <person name="Kuo A."/>
            <person name="LaButti K."/>
            <person name="Larrondo L.F."/>
            <person name="Lindquist E."/>
            <person name="Ling A."/>
            <person name="Lombard V."/>
            <person name="Lucas S."/>
            <person name="Lundell T."/>
            <person name="Martin R."/>
            <person name="McLaughlin D.J."/>
            <person name="Morgenstern I."/>
            <person name="Morin E."/>
            <person name="Murat C."/>
            <person name="Nagy L.G."/>
            <person name="Nolan M."/>
            <person name="Ohm R.A."/>
            <person name="Patyshakuliyeva A."/>
            <person name="Rokas A."/>
            <person name="Ruiz-Duenas F.J."/>
            <person name="Sabat G."/>
            <person name="Salamov A."/>
            <person name="Samejima M."/>
            <person name="Schmutz J."/>
            <person name="Slot J.C."/>
            <person name="St John F."/>
            <person name="Stenlid J."/>
            <person name="Sun H."/>
            <person name="Sun S."/>
            <person name="Syed K."/>
            <person name="Tsang A."/>
            <person name="Wiebenga A."/>
            <person name="Young D."/>
            <person name="Pisabarro A."/>
            <person name="Eastwood D.C."/>
            <person name="Martin F."/>
            <person name="Cullen D."/>
            <person name="Grigoriev I.V."/>
            <person name="Hibbett D.S."/>
        </authorList>
    </citation>
    <scope>NUCLEOTIDE SEQUENCE [LARGE SCALE GENOMIC DNA]</scope>
    <source>
        <strain evidence="12 13">DJM-731 SS1</strain>
    </source>
</reference>
<dbReference type="Pfam" id="PF13880">
    <property type="entry name" value="Acetyltransf_13"/>
    <property type="match status" value="1"/>
</dbReference>
<evidence type="ECO:0000259" key="10">
    <source>
        <dbReference type="Pfam" id="PF13878"/>
    </source>
</evidence>
<evidence type="ECO:0000256" key="6">
    <source>
        <dbReference type="ARBA" id="ARBA00022833"/>
    </source>
</evidence>
<keyword evidence="4" id="KW-0479">Metal-binding</keyword>
<dbReference type="AlphaFoldDB" id="M5FX10"/>
<dbReference type="PANTHER" id="PTHR45884:SF2">
    <property type="entry name" value="N-ACETYLTRANSFERASE ECO"/>
    <property type="match status" value="1"/>
</dbReference>
<keyword evidence="3" id="KW-0808">Transferase</keyword>
<dbReference type="GO" id="GO:0005634">
    <property type="term" value="C:nucleus"/>
    <property type="evidence" value="ECO:0007669"/>
    <property type="project" value="UniProtKB-SubCell"/>
</dbReference>
<dbReference type="RefSeq" id="XP_040627137.1">
    <property type="nucleotide sequence ID" value="XM_040775873.1"/>
</dbReference>
<evidence type="ECO:0000256" key="8">
    <source>
        <dbReference type="ARBA" id="ARBA00023306"/>
    </source>
</evidence>
<keyword evidence="7" id="KW-0539">Nucleus</keyword>
<accession>M5FX10</accession>
<evidence type="ECO:0000256" key="2">
    <source>
        <dbReference type="ARBA" id="ARBA00005816"/>
    </source>
</evidence>
<evidence type="ECO:0000256" key="7">
    <source>
        <dbReference type="ARBA" id="ARBA00023242"/>
    </source>
</evidence>
<dbReference type="InterPro" id="IPR028005">
    <property type="entry name" value="AcTrfase_ESCO_Znf_dom"/>
</dbReference>
<keyword evidence="5" id="KW-0863">Zinc-finger</keyword>
<evidence type="ECO:0000256" key="4">
    <source>
        <dbReference type="ARBA" id="ARBA00022723"/>
    </source>
</evidence>
<dbReference type="STRING" id="1858805.M5FX10"/>
<dbReference type="Proteomes" id="UP000030653">
    <property type="component" value="Unassembled WGS sequence"/>
</dbReference>
<feature type="domain" description="N-acetyltransferase ESCO acetyl-transferase" evidence="11">
    <location>
        <begin position="185"/>
        <end position="244"/>
    </location>
</feature>
<keyword evidence="8" id="KW-0131">Cell cycle</keyword>
<dbReference type="GO" id="GO:0061733">
    <property type="term" value="F:protein-lysine-acetyltransferase activity"/>
    <property type="evidence" value="ECO:0007669"/>
    <property type="project" value="TreeGrafter"/>
</dbReference>
<comment type="subcellular location">
    <subcellularLocation>
        <location evidence="1">Nucleus</location>
    </subcellularLocation>
</comment>
<dbReference type="GO" id="GO:0008270">
    <property type="term" value="F:zinc ion binding"/>
    <property type="evidence" value="ECO:0007669"/>
    <property type="project" value="UniProtKB-KW"/>
</dbReference>
<dbReference type="PANTHER" id="PTHR45884">
    <property type="entry name" value="N-ACETYLTRANSFERASE ECO"/>
    <property type="match status" value="1"/>
</dbReference>
<comment type="similarity">
    <text evidence="2">Belongs to the acetyltransferase family. ECO subfamily.</text>
</comment>
<keyword evidence="13" id="KW-1185">Reference proteome</keyword>
<evidence type="ECO:0000313" key="12">
    <source>
        <dbReference type="EMBL" id="EJU00240.1"/>
    </source>
</evidence>
<evidence type="ECO:0000313" key="13">
    <source>
        <dbReference type="Proteomes" id="UP000030653"/>
    </source>
</evidence>
<dbReference type="Pfam" id="PF13878">
    <property type="entry name" value="zf-C2H2_3"/>
    <property type="match status" value="1"/>
</dbReference>
<feature type="non-terminal residue" evidence="12">
    <location>
        <position position="252"/>
    </location>
</feature>
<evidence type="ECO:0000256" key="3">
    <source>
        <dbReference type="ARBA" id="ARBA00022679"/>
    </source>
</evidence>
<dbReference type="EMBL" id="JH795867">
    <property type="protein sequence ID" value="EJU00240.1"/>
    <property type="molecule type" value="Genomic_DNA"/>
</dbReference>
<dbReference type="HOGENOM" id="CLU_073121_0_0_1"/>
<name>M5FX10_DACPD</name>
<dbReference type="OMA" id="WHVYEES"/>
<evidence type="ECO:0000256" key="9">
    <source>
        <dbReference type="ARBA" id="ARBA00023315"/>
    </source>
</evidence>
<gene>
    <name evidence="12" type="ORF">DACRYDRAFT_68483</name>
</gene>
<dbReference type="InterPro" id="IPR028009">
    <property type="entry name" value="ESCO_Acetyltransf_dom"/>
</dbReference>
<organism evidence="12 13">
    <name type="scientific">Dacryopinax primogenitus (strain DJM 731)</name>
    <name type="common">Brown rot fungus</name>
    <dbReference type="NCBI Taxonomy" id="1858805"/>
    <lineage>
        <taxon>Eukaryota</taxon>
        <taxon>Fungi</taxon>
        <taxon>Dikarya</taxon>
        <taxon>Basidiomycota</taxon>
        <taxon>Agaricomycotina</taxon>
        <taxon>Dacrymycetes</taxon>
        <taxon>Dacrymycetales</taxon>
        <taxon>Dacrymycetaceae</taxon>
        <taxon>Dacryopinax</taxon>
    </lineage>
</organism>
<protein>
    <recommendedName>
        <fullName evidence="14">N-acetyltransferase ECO1</fullName>
    </recommendedName>
</protein>
<feature type="domain" description="N-acetyltransferase ESCO zinc-finger" evidence="10">
    <location>
        <begin position="1"/>
        <end position="38"/>
    </location>
</feature>